<dbReference type="STRING" id="49390.A0A068U6Y9"/>
<dbReference type="PANTHER" id="PTHR33825">
    <property type="entry name" value="CHITINASE-LIKE PROTEIN"/>
    <property type="match status" value="1"/>
</dbReference>
<dbReference type="InParanoid" id="A0A068U6Y9"/>
<evidence type="ECO:0000313" key="3">
    <source>
        <dbReference type="Proteomes" id="UP000295252"/>
    </source>
</evidence>
<dbReference type="OMA" id="LAHQHTM"/>
<dbReference type="Gramene" id="CDP04246">
    <property type="protein sequence ID" value="CDP04246"/>
    <property type="gene ID" value="GSCOC_T00017577001"/>
</dbReference>
<name>A0A068U6Y9_COFCA</name>
<dbReference type="PhylomeDB" id="A0A068U6Y9"/>
<gene>
    <name evidence="2" type="ORF">GSCOC_T00017577001</name>
</gene>
<dbReference type="EMBL" id="HG739096">
    <property type="protein sequence ID" value="CDP04246.1"/>
    <property type="molecule type" value="Genomic_DNA"/>
</dbReference>
<dbReference type="PANTHER" id="PTHR33825:SF14">
    <property type="entry name" value="CHITINASE-LIKE PROTEIN"/>
    <property type="match status" value="1"/>
</dbReference>
<proteinExistence type="predicted"/>
<protein>
    <submittedName>
        <fullName evidence="2">Uncharacterized protein</fullName>
    </submittedName>
</protein>
<sequence>MGVMKPSSVSAHSARTLLPLHLKSKSSKLFNPINLKPSSPSSILCPYKFKPLCHFVAVASSEPSPVVHSTAPNQSRNVSFSEESATQIHVEQVGSPFVGPSNFGFPKLSTSDQAFSLLLFIAVTTTASLVGFLAAAIPTLSAMRRAAISVAKLADTARQETPSTMAAIRLTSLEISDLTYELRDLSQEITDGVSKSAQAVQAANAGIRQIGSLARERTMSMIEERANLPDISLQPVFAGAAQKTSHAVGRATRTFMNIISKRETSLENEHASALDSLQV</sequence>
<dbReference type="Proteomes" id="UP000295252">
    <property type="component" value="Chromosome XI"/>
</dbReference>
<keyword evidence="1" id="KW-0812">Transmembrane</keyword>
<evidence type="ECO:0000313" key="2">
    <source>
        <dbReference type="EMBL" id="CDP04246.1"/>
    </source>
</evidence>
<evidence type="ECO:0000256" key="1">
    <source>
        <dbReference type="SAM" id="Phobius"/>
    </source>
</evidence>
<reference evidence="3" key="1">
    <citation type="journal article" date="2014" name="Science">
        <title>The coffee genome provides insight into the convergent evolution of caffeine biosynthesis.</title>
        <authorList>
            <person name="Denoeud F."/>
            <person name="Carretero-Paulet L."/>
            <person name="Dereeper A."/>
            <person name="Droc G."/>
            <person name="Guyot R."/>
            <person name="Pietrella M."/>
            <person name="Zheng C."/>
            <person name="Alberti A."/>
            <person name="Anthony F."/>
            <person name="Aprea G."/>
            <person name="Aury J.M."/>
            <person name="Bento P."/>
            <person name="Bernard M."/>
            <person name="Bocs S."/>
            <person name="Campa C."/>
            <person name="Cenci A."/>
            <person name="Combes M.C."/>
            <person name="Crouzillat D."/>
            <person name="Da Silva C."/>
            <person name="Daddiego L."/>
            <person name="De Bellis F."/>
            <person name="Dussert S."/>
            <person name="Garsmeur O."/>
            <person name="Gayraud T."/>
            <person name="Guignon V."/>
            <person name="Jahn K."/>
            <person name="Jamilloux V."/>
            <person name="Joet T."/>
            <person name="Labadie K."/>
            <person name="Lan T."/>
            <person name="Leclercq J."/>
            <person name="Lepelley M."/>
            <person name="Leroy T."/>
            <person name="Li L.T."/>
            <person name="Librado P."/>
            <person name="Lopez L."/>
            <person name="Munoz A."/>
            <person name="Noel B."/>
            <person name="Pallavicini A."/>
            <person name="Perrotta G."/>
            <person name="Poncet V."/>
            <person name="Pot D."/>
            <person name="Priyono X."/>
            <person name="Rigoreau M."/>
            <person name="Rouard M."/>
            <person name="Rozas J."/>
            <person name="Tranchant-Dubreuil C."/>
            <person name="VanBuren R."/>
            <person name="Zhang Q."/>
            <person name="Andrade A.C."/>
            <person name="Argout X."/>
            <person name="Bertrand B."/>
            <person name="de Kochko A."/>
            <person name="Graziosi G."/>
            <person name="Henry R.J."/>
            <person name="Jayarama X."/>
            <person name="Ming R."/>
            <person name="Nagai C."/>
            <person name="Rounsley S."/>
            <person name="Sankoff D."/>
            <person name="Giuliano G."/>
            <person name="Albert V.A."/>
            <person name="Wincker P."/>
            <person name="Lashermes P."/>
        </authorList>
    </citation>
    <scope>NUCLEOTIDE SEQUENCE [LARGE SCALE GENOMIC DNA]</scope>
    <source>
        <strain evidence="3">cv. DH200-94</strain>
    </source>
</reference>
<dbReference type="AlphaFoldDB" id="A0A068U6Y9"/>
<keyword evidence="1" id="KW-1133">Transmembrane helix</keyword>
<dbReference type="FunCoup" id="A0A068U6Y9">
    <property type="interactions" value="786"/>
</dbReference>
<keyword evidence="1" id="KW-0472">Membrane</keyword>
<organism evidence="2 3">
    <name type="scientific">Coffea canephora</name>
    <name type="common">Robusta coffee</name>
    <dbReference type="NCBI Taxonomy" id="49390"/>
    <lineage>
        <taxon>Eukaryota</taxon>
        <taxon>Viridiplantae</taxon>
        <taxon>Streptophyta</taxon>
        <taxon>Embryophyta</taxon>
        <taxon>Tracheophyta</taxon>
        <taxon>Spermatophyta</taxon>
        <taxon>Magnoliopsida</taxon>
        <taxon>eudicotyledons</taxon>
        <taxon>Gunneridae</taxon>
        <taxon>Pentapetalae</taxon>
        <taxon>asterids</taxon>
        <taxon>lamiids</taxon>
        <taxon>Gentianales</taxon>
        <taxon>Rubiaceae</taxon>
        <taxon>Ixoroideae</taxon>
        <taxon>Gardenieae complex</taxon>
        <taxon>Bertiereae - Coffeeae clade</taxon>
        <taxon>Coffeeae</taxon>
        <taxon>Coffea</taxon>
    </lineage>
</organism>
<dbReference type="OrthoDB" id="1923031at2759"/>
<feature type="transmembrane region" description="Helical" evidence="1">
    <location>
        <begin position="114"/>
        <end position="137"/>
    </location>
</feature>
<keyword evidence="3" id="KW-1185">Reference proteome</keyword>
<accession>A0A068U6Y9</accession>
<dbReference type="GO" id="GO:0009706">
    <property type="term" value="C:chloroplast inner membrane"/>
    <property type="evidence" value="ECO:0007669"/>
    <property type="project" value="EnsemblPlants"/>
</dbReference>